<organism evidence="2 3">
    <name type="scientific">Sulfurimonas crateris</name>
    <dbReference type="NCBI Taxonomy" id="2574727"/>
    <lineage>
        <taxon>Bacteria</taxon>
        <taxon>Pseudomonadati</taxon>
        <taxon>Campylobacterota</taxon>
        <taxon>Epsilonproteobacteria</taxon>
        <taxon>Campylobacterales</taxon>
        <taxon>Sulfurimonadaceae</taxon>
        <taxon>Sulfurimonas</taxon>
    </lineage>
</organism>
<evidence type="ECO:0000256" key="1">
    <source>
        <dbReference type="SAM" id="Phobius"/>
    </source>
</evidence>
<dbReference type="AlphaFoldDB" id="A0A4U2Z706"/>
<comment type="caution">
    <text evidence="2">The sequence shown here is derived from an EMBL/GenBank/DDBJ whole genome shotgun (WGS) entry which is preliminary data.</text>
</comment>
<dbReference type="OrthoDB" id="9791791at2"/>
<keyword evidence="1" id="KW-1133">Transmembrane helix</keyword>
<proteinExistence type="predicted"/>
<keyword evidence="3" id="KW-1185">Reference proteome</keyword>
<sequence length="135" mass="16058">MAQEQSYDIPLHDIKPIVEVQEYSLYYFLGIVSIALLLVVALGYLIYKYFKKRNAFNLRKENFRLLSSLDLKNTKESAYLITSLGATFKDDSPRHKEMYENLTNRLEEYKYKKEVQEFSQETLGYIELYKEMIDV</sequence>
<gene>
    <name evidence="2" type="ORF">FCU45_06885</name>
</gene>
<reference evidence="2 3" key="1">
    <citation type="submission" date="2019-04" db="EMBL/GenBank/DDBJ databases">
        <title>Sulfurimonas crateris sp. nov. a facultative anaerobic sulfur-oxidizing chemolithautotrophic bacterium isolated from a terrestrial mud vulcano.</title>
        <authorList>
            <person name="Ratnikova N.M."/>
            <person name="Slobodkin A.I."/>
            <person name="Merkel A.Y."/>
            <person name="Novikov A."/>
            <person name="Bonch-Osmolovskaya E.A."/>
            <person name="Slobodkina G.B."/>
        </authorList>
    </citation>
    <scope>NUCLEOTIDE SEQUENCE [LARGE SCALE GENOMIC DNA]</scope>
    <source>
        <strain evidence="2 3">SN118</strain>
    </source>
</reference>
<evidence type="ECO:0000313" key="2">
    <source>
        <dbReference type="EMBL" id="TKI69242.1"/>
    </source>
</evidence>
<accession>A0A4U2Z706</accession>
<dbReference type="EMBL" id="SZPX01000005">
    <property type="protein sequence ID" value="TKI69242.1"/>
    <property type="molecule type" value="Genomic_DNA"/>
</dbReference>
<feature type="transmembrane region" description="Helical" evidence="1">
    <location>
        <begin position="25"/>
        <end position="47"/>
    </location>
</feature>
<keyword evidence="1" id="KW-0812">Transmembrane</keyword>
<dbReference type="RefSeq" id="WP_137013671.1">
    <property type="nucleotide sequence ID" value="NZ_SZPX01000005.1"/>
</dbReference>
<dbReference type="Proteomes" id="UP000309561">
    <property type="component" value="Unassembled WGS sequence"/>
</dbReference>
<keyword evidence="1" id="KW-0472">Membrane</keyword>
<name>A0A4U2Z706_9BACT</name>
<protein>
    <submittedName>
        <fullName evidence="2">DUF4381 domain-containing protein</fullName>
    </submittedName>
</protein>
<evidence type="ECO:0000313" key="3">
    <source>
        <dbReference type="Proteomes" id="UP000309561"/>
    </source>
</evidence>